<dbReference type="AlphaFoldDB" id="A0A081C5Y0"/>
<feature type="transmembrane region" description="Helical" evidence="2">
    <location>
        <begin position="320"/>
        <end position="341"/>
    </location>
</feature>
<dbReference type="InterPro" id="IPR029024">
    <property type="entry name" value="TerB-like"/>
</dbReference>
<feature type="transmembrane region" description="Helical" evidence="2">
    <location>
        <begin position="250"/>
        <end position="270"/>
    </location>
</feature>
<feature type="transmembrane region" description="Helical" evidence="2">
    <location>
        <begin position="290"/>
        <end position="308"/>
    </location>
</feature>
<feature type="compositionally biased region" description="Polar residues" evidence="1">
    <location>
        <begin position="78"/>
        <end position="97"/>
    </location>
</feature>
<dbReference type="STRING" id="1499967.U27_06972"/>
<keyword evidence="2" id="KW-0812">Transmembrane</keyword>
<dbReference type="SUPFAM" id="SSF158682">
    <property type="entry name" value="TerB-like"/>
    <property type="match status" value="1"/>
</dbReference>
<keyword evidence="2" id="KW-1133">Transmembrane helix</keyword>
<name>A0A081C5Y0_VECG1</name>
<dbReference type="EMBL" id="DF820471">
    <property type="protein sequence ID" value="GAK59985.1"/>
    <property type="molecule type" value="Genomic_DNA"/>
</dbReference>
<protein>
    <submittedName>
        <fullName evidence="3">Uncharacterized protein</fullName>
    </submittedName>
</protein>
<accession>A0A081C5Y0</accession>
<feature type="region of interest" description="Disordered" evidence="1">
    <location>
        <begin position="77"/>
        <end position="99"/>
    </location>
</feature>
<keyword evidence="2" id="KW-0472">Membrane</keyword>
<evidence type="ECO:0000256" key="2">
    <source>
        <dbReference type="SAM" id="Phobius"/>
    </source>
</evidence>
<evidence type="ECO:0000313" key="3">
    <source>
        <dbReference type="EMBL" id="GAK59985.1"/>
    </source>
</evidence>
<dbReference type="eggNOG" id="ENOG5033CSN">
    <property type="taxonomic scope" value="Bacteria"/>
</dbReference>
<proteinExistence type="predicted"/>
<sequence length="441" mass="50374">MRGEQYTVMFSGEIQPGQQIETVKNNIAALFKLPVEKCEYLFTGNPVTIKTNLDYQAALKYQKAFEQRGAVCQIKPSEAQTRNAPPEAHSQNTPPNKTSKKFTVKPYLLNAFTRSEKIAILKLLIKVADADNVITEEENAKIQEFLHVSHLKISQEFLRTVREEKIPEIVSDFTNRSSLKRASALIENYANYQGINPEFEGKVLGEIAHAIDEQKKATKFSLVYWIKAFFYGFSFLWGQEDINPVVKKVLALLFTIAACIFGSFWTSSVSERFLGLSLPFFTKVAQQTHFVTPQFVAVITGLFIYGALSVRNYMPRPTNFTNIVMICVNVYLLSLVSTHILGRSEVEKTMTFVIFFGLIVLLWLGVKEIMGFFLIGVFVLMIYKIHSVDLHFDWRAYPFVICTFMGLSFQSENFFDDFQNISRSYIKPSAIERELMKESLS</sequence>
<keyword evidence="4" id="KW-1185">Reference proteome</keyword>
<evidence type="ECO:0000313" key="4">
    <source>
        <dbReference type="Proteomes" id="UP000030661"/>
    </source>
</evidence>
<dbReference type="Gene3D" id="1.10.3680.10">
    <property type="entry name" value="TerB-like"/>
    <property type="match status" value="1"/>
</dbReference>
<organism evidence="3">
    <name type="scientific">Vecturithrix granuli</name>
    <dbReference type="NCBI Taxonomy" id="1499967"/>
    <lineage>
        <taxon>Bacteria</taxon>
        <taxon>Candidatus Moduliflexota</taxon>
        <taxon>Candidatus Vecturitrichia</taxon>
        <taxon>Candidatus Vecturitrichales</taxon>
        <taxon>Candidatus Vecturitrichaceae</taxon>
        <taxon>Candidatus Vecturithrix</taxon>
    </lineage>
</organism>
<gene>
    <name evidence="3" type="ORF">U27_06972</name>
</gene>
<feature type="transmembrane region" description="Helical" evidence="2">
    <location>
        <begin position="353"/>
        <end position="383"/>
    </location>
</feature>
<feature type="transmembrane region" description="Helical" evidence="2">
    <location>
        <begin position="222"/>
        <end position="238"/>
    </location>
</feature>
<dbReference type="HOGENOM" id="CLU_620630_0_0_0"/>
<dbReference type="Proteomes" id="UP000030661">
    <property type="component" value="Unassembled WGS sequence"/>
</dbReference>
<reference evidence="3" key="1">
    <citation type="journal article" date="2015" name="PeerJ">
        <title>First genomic representation of candidate bacterial phylum KSB3 points to enhanced environmental sensing as a trigger of wastewater bulking.</title>
        <authorList>
            <person name="Sekiguchi Y."/>
            <person name="Ohashi A."/>
            <person name="Parks D.H."/>
            <person name="Yamauchi T."/>
            <person name="Tyson G.W."/>
            <person name="Hugenholtz P."/>
        </authorList>
    </citation>
    <scope>NUCLEOTIDE SEQUENCE [LARGE SCALE GENOMIC DNA]</scope>
</reference>
<evidence type="ECO:0000256" key="1">
    <source>
        <dbReference type="SAM" id="MobiDB-lite"/>
    </source>
</evidence>